<evidence type="ECO:0000256" key="3">
    <source>
        <dbReference type="ARBA" id="ARBA00022759"/>
    </source>
</evidence>
<dbReference type="GO" id="GO:0043571">
    <property type="term" value="P:maintenance of CRISPR repeat elements"/>
    <property type="evidence" value="ECO:0007669"/>
    <property type="project" value="InterPro"/>
</dbReference>
<evidence type="ECO:0000256" key="4">
    <source>
        <dbReference type="ARBA" id="ARBA00022801"/>
    </source>
</evidence>
<proteinExistence type="predicted"/>
<feature type="domain" description="Transcriptional repressor PaaX-like central Cas2-like" evidence="7">
    <location>
        <begin position="103"/>
        <end position="174"/>
    </location>
</feature>
<evidence type="ECO:0000256" key="1">
    <source>
        <dbReference type="ARBA" id="ARBA00022722"/>
    </source>
</evidence>
<evidence type="ECO:0000256" key="5">
    <source>
        <dbReference type="ARBA" id="ARBA00022842"/>
    </source>
</evidence>
<keyword evidence="6" id="KW-0051">Antiviral defense</keyword>
<evidence type="ECO:0000259" key="7">
    <source>
        <dbReference type="Pfam" id="PF20803"/>
    </source>
</evidence>
<dbReference type="STRING" id="1802129.A3J04_01645"/>
<evidence type="ECO:0000256" key="6">
    <source>
        <dbReference type="ARBA" id="ARBA00023118"/>
    </source>
</evidence>
<keyword evidence="5" id="KW-0460">Magnesium</keyword>
<evidence type="ECO:0000313" key="9">
    <source>
        <dbReference type="Proteomes" id="UP000177954"/>
    </source>
</evidence>
<dbReference type="AlphaFoldDB" id="A0A1G2GY40"/>
<dbReference type="SUPFAM" id="SSF143430">
    <property type="entry name" value="TTP0101/SSO1404-like"/>
    <property type="match status" value="1"/>
</dbReference>
<accession>A0A1G2GY40</accession>
<gene>
    <name evidence="8" type="ORF">A3J04_01645</name>
</gene>
<dbReference type="NCBIfam" id="TIGR01573">
    <property type="entry name" value="cas2"/>
    <property type="match status" value="1"/>
</dbReference>
<keyword evidence="3 8" id="KW-0255">Endonuclease</keyword>
<dbReference type="EMBL" id="MHNZ01000040">
    <property type="protein sequence ID" value="OGZ55010.1"/>
    <property type="molecule type" value="Genomic_DNA"/>
</dbReference>
<protein>
    <submittedName>
        <fullName evidence="8">CRISPR-associated endonuclease Cas2</fullName>
    </submittedName>
</protein>
<comment type="caution">
    <text evidence="8">The sequence shown here is derived from an EMBL/GenBank/DDBJ whole genome shotgun (WGS) entry which is preliminary data.</text>
</comment>
<dbReference type="GO" id="GO:0004521">
    <property type="term" value="F:RNA endonuclease activity"/>
    <property type="evidence" value="ECO:0007669"/>
    <property type="project" value="InterPro"/>
</dbReference>
<keyword evidence="2" id="KW-0479">Metal-binding</keyword>
<dbReference type="InterPro" id="IPR048846">
    <property type="entry name" value="PaaX-like_central"/>
</dbReference>
<dbReference type="Gene3D" id="3.30.70.2650">
    <property type="match status" value="1"/>
</dbReference>
<keyword evidence="1" id="KW-0540">Nuclease</keyword>
<evidence type="ECO:0000256" key="2">
    <source>
        <dbReference type="ARBA" id="ARBA00022723"/>
    </source>
</evidence>
<dbReference type="Pfam" id="PF20803">
    <property type="entry name" value="PaaX_M"/>
    <property type="match status" value="1"/>
</dbReference>
<organism evidence="8 9">
    <name type="scientific">Candidatus Ryanbacteria bacterium RIFCSPLOWO2_02_FULL_47_14</name>
    <dbReference type="NCBI Taxonomy" id="1802129"/>
    <lineage>
        <taxon>Bacteria</taxon>
        <taxon>Candidatus Ryaniibacteriota</taxon>
    </lineage>
</organism>
<dbReference type="InterPro" id="IPR021127">
    <property type="entry name" value="CRISPR_associated_Cas2"/>
</dbReference>
<name>A0A1G2GY40_9BACT</name>
<sequence length="186" mass="21896">MARTYESFGPTTQKVLLLLAAGIVLSLNRSPRQQIYIVKSVQKEWRNINRRALNRVIHNLYKSRLVDAVDHKDGTTTLVITERGKKKALSYQIDGMTIPAMGKWDKKWRLVIFDIPERHKKARDALAQTLKRMGFYQLQKSVFIYPFECSNEINFVIEFFNLRPFVRQILAERIDNELHLKKIYTL</sequence>
<reference evidence="8 9" key="1">
    <citation type="journal article" date="2016" name="Nat. Commun.">
        <title>Thousands of microbial genomes shed light on interconnected biogeochemical processes in an aquifer system.</title>
        <authorList>
            <person name="Anantharaman K."/>
            <person name="Brown C.T."/>
            <person name="Hug L.A."/>
            <person name="Sharon I."/>
            <person name="Castelle C.J."/>
            <person name="Probst A.J."/>
            <person name="Thomas B.C."/>
            <person name="Singh A."/>
            <person name="Wilkins M.J."/>
            <person name="Karaoz U."/>
            <person name="Brodie E.L."/>
            <person name="Williams K.H."/>
            <person name="Hubbard S.S."/>
            <person name="Banfield J.F."/>
        </authorList>
    </citation>
    <scope>NUCLEOTIDE SEQUENCE [LARGE SCALE GENOMIC DNA]</scope>
</reference>
<dbReference type="Proteomes" id="UP000177954">
    <property type="component" value="Unassembled WGS sequence"/>
</dbReference>
<keyword evidence="4" id="KW-0378">Hydrolase</keyword>
<evidence type="ECO:0000313" key="8">
    <source>
        <dbReference type="EMBL" id="OGZ55010.1"/>
    </source>
</evidence>